<accession>A0A067JE44</accession>
<dbReference type="AlphaFoldDB" id="A0A067JE44"/>
<organism evidence="3 4">
    <name type="scientific">Jatropha curcas</name>
    <name type="common">Barbados nut</name>
    <dbReference type="NCBI Taxonomy" id="180498"/>
    <lineage>
        <taxon>Eukaryota</taxon>
        <taxon>Viridiplantae</taxon>
        <taxon>Streptophyta</taxon>
        <taxon>Embryophyta</taxon>
        <taxon>Tracheophyta</taxon>
        <taxon>Spermatophyta</taxon>
        <taxon>Magnoliopsida</taxon>
        <taxon>eudicotyledons</taxon>
        <taxon>Gunneridae</taxon>
        <taxon>Pentapetalae</taxon>
        <taxon>rosids</taxon>
        <taxon>fabids</taxon>
        <taxon>Malpighiales</taxon>
        <taxon>Euphorbiaceae</taxon>
        <taxon>Crotonoideae</taxon>
        <taxon>Jatropheae</taxon>
        <taxon>Jatropha</taxon>
    </lineage>
</organism>
<sequence length="107" mass="11226">MANIKSTHLFVTMVIVGTLILGDYTVSSQCLPQIPGFLIQCASSITLTGPLIPPSIECCQALRDIAINCLCSFITQLPFSVEKVIYISGSCGLTIPSGTVCGSSISL</sequence>
<evidence type="ECO:0000259" key="2">
    <source>
        <dbReference type="Pfam" id="PF14368"/>
    </source>
</evidence>
<dbReference type="SUPFAM" id="SSF47699">
    <property type="entry name" value="Bifunctional inhibitor/lipid-transfer protein/seed storage 2S albumin"/>
    <property type="match status" value="1"/>
</dbReference>
<feature type="domain" description="Bifunctional inhibitor/plant lipid transfer protein/seed storage helical" evidence="2">
    <location>
        <begin position="11"/>
        <end position="101"/>
    </location>
</feature>
<gene>
    <name evidence="3" type="ORF">JCGZ_25967</name>
</gene>
<feature type="signal peptide" evidence="1">
    <location>
        <begin position="1"/>
        <end position="22"/>
    </location>
</feature>
<name>A0A067JE44_JATCU</name>
<keyword evidence="1" id="KW-0732">Signal</keyword>
<dbReference type="OrthoDB" id="653734at2759"/>
<protein>
    <recommendedName>
        <fullName evidence="2">Bifunctional inhibitor/plant lipid transfer protein/seed storage helical domain-containing protein</fullName>
    </recommendedName>
</protein>
<dbReference type="InterPro" id="IPR036312">
    <property type="entry name" value="Bifun_inhib/LTP/seed_sf"/>
</dbReference>
<evidence type="ECO:0000256" key="1">
    <source>
        <dbReference type="SAM" id="SignalP"/>
    </source>
</evidence>
<feature type="chain" id="PRO_5001641869" description="Bifunctional inhibitor/plant lipid transfer protein/seed storage helical domain-containing protein" evidence="1">
    <location>
        <begin position="23"/>
        <end position="107"/>
    </location>
</feature>
<dbReference type="EMBL" id="KK915447">
    <property type="protein sequence ID" value="KDP22136.1"/>
    <property type="molecule type" value="Genomic_DNA"/>
</dbReference>
<dbReference type="Gene3D" id="1.10.110.10">
    <property type="entry name" value="Plant lipid-transfer and hydrophobic proteins"/>
    <property type="match status" value="1"/>
</dbReference>
<dbReference type="Proteomes" id="UP000027138">
    <property type="component" value="Unassembled WGS sequence"/>
</dbReference>
<reference evidence="3 4" key="1">
    <citation type="journal article" date="2014" name="PLoS ONE">
        <title>Global Analysis of Gene Expression Profiles in Physic Nut (Jatropha curcas L.) Seedlings Exposed to Salt Stress.</title>
        <authorList>
            <person name="Zhang L."/>
            <person name="Zhang C."/>
            <person name="Wu P."/>
            <person name="Chen Y."/>
            <person name="Li M."/>
            <person name="Jiang H."/>
            <person name="Wu G."/>
        </authorList>
    </citation>
    <scope>NUCLEOTIDE SEQUENCE [LARGE SCALE GENOMIC DNA]</scope>
    <source>
        <strain evidence="4">cv. GZQX0401</strain>
        <tissue evidence="3">Young leaves</tissue>
    </source>
</reference>
<evidence type="ECO:0000313" key="3">
    <source>
        <dbReference type="EMBL" id="KDP22136.1"/>
    </source>
</evidence>
<dbReference type="InterPro" id="IPR016140">
    <property type="entry name" value="Bifunc_inhib/LTP/seed_store"/>
</dbReference>
<keyword evidence="4" id="KW-1185">Reference proteome</keyword>
<dbReference type="Pfam" id="PF14368">
    <property type="entry name" value="LTP_2"/>
    <property type="match status" value="1"/>
</dbReference>
<evidence type="ECO:0000313" key="4">
    <source>
        <dbReference type="Proteomes" id="UP000027138"/>
    </source>
</evidence>
<dbReference type="PANTHER" id="PTHR33286">
    <property type="entry name" value="BIFUNCTIONAL INHIBITOR/LIPID-TRANSFER PROTEIN/SEED STORAGE 2S ALBUMIN SUPERFAMILY PROTEIN"/>
    <property type="match status" value="1"/>
</dbReference>
<dbReference type="PANTHER" id="PTHR33286:SF1">
    <property type="entry name" value="OS01G0800600 PROTEIN"/>
    <property type="match status" value="1"/>
</dbReference>
<proteinExistence type="predicted"/>